<evidence type="ECO:0000256" key="1">
    <source>
        <dbReference type="ARBA" id="ARBA00004496"/>
    </source>
</evidence>
<name>A0A1M4UE29_9LACT</name>
<dbReference type="GO" id="GO:0005737">
    <property type="term" value="C:cytoplasm"/>
    <property type="evidence" value="ECO:0007669"/>
    <property type="project" value="UniProtKB-SubCell"/>
</dbReference>
<protein>
    <submittedName>
        <fullName evidence="2">Regulator of cell morphogenesis and NO signaling</fullName>
    </submittedName>
</protein>
<reference evidence="2 3" key="1">
    <citation type="submission" date="2016-11" db="EMBL/GenBank/DDBJ databases">
        <authorList>
            <person name="Jaros S."/>
            <person name="Januszkiewicz K."/>
            <person name="Wedrychowicz H."/>
        </authorList>
    </citation>
    <scope>NUCLEOTIDE SEQUENCE [LARGE SCALE GENOMIC DNA]</scope>
    <source>
        <strain evidence="2 3">DSM 15692</strain>
    </source>
</reference>
<evidence type="ECO:0000313" key="2">
    <source>
        <dbReference type="EMBL" id="SHE54833.1"/>
    </source>
</evidence>
<keyword evidence="3" id="KW-1185">Reference proteome</keyword>
<dbReference type="PANTHER" id="PTHR36438:SF1">
    <property type="entry name" value="IRON-SULFUR CLUSTER REPAIR PROTEIN YTFE"/>
    <property type="match status" value="1"/>
</dbReference>
<organism evidence="2 3">
    <name type="scientific">Atopostipes suicloacalis DSM 15692</name>
    <dbReference type="NCBI Taxonomy" id="1121025"/>
    <lineage>
        <taxon>Bacteria</taxon>
        <taxon>Bacillati</taxon>
        <taxon>Bacillota</taxon>
        <taxon>Bacilli</taxon>
        <taxon>Lactobacillales</taxon>
        <taxon>Carnobacteriaceae</taxon>
        <taxon>Atopostipes</taxon>
    </lineage>
</organism>
<dbReference type="RefSeq" id="WP_073296297.1">
    <property type="nucleotide sequence ID" value="NZ_FQUF01000008.1"/>
</dbReference>
<comment type="subcellular location">
    <subcellularLocation>
        <location evidence="1">Cytoplasm</location>
    </subcellularLocation>
</comment>
<dbReference type="AlphaFoldDB" id="A0A1M4UE29"/>
<dbReference type="InterPro" id="IPR019903">
    <property type="entry name" value="RIC_family"/>
</dbReference>
<evidence type="ECO:0000313" key="3">
    <source>
        <dbReference type="Proteomes" id="UP000184128"/>
    </source>
</evidence>
<dbReference type="EMBL" id="FQUF01000008">
    <property type="protein sequence ID" value="SHE54833.1"/>
    <property type="molecule type" value="Genomic_DNA"/>
</dbReference>
<accession>A0A1M4UE29</accession>
<dbReference type="STRING" id="1121025.SAMN02745249_00638"/>
<gene>
    <name evidence="2" type="ORF">SAMN02745249_00638</name>
</gene>
<dbReference type="PANTHER" id="PTHR36438">
    <property type="entry name" value="IRON-SULFUR CLUSTER REPAIR PROTEIN YTFE"/>
    <property type="match status" value="1"/>
</dbReference>
<sequence length="99" mass="11535">MTNLTFNEAKEKNFERLDQFTPIVDRVHGKNHPEMHKVKTLWEQIQGKTNAAGSDQPELDKEFTQLREITNNYTVPDDVCESYEAVYTMLEEVDTAYHA</sequence>
<proteinExistence type="predicted"/>
<dbReference type="Proteomes" id="UP000184128">
    <property type="component" value="Unassembled WGS sequence"/>
</dbReference>